<organism evidence="1 2">
    <name type="scientific">Anaerosalibacter massiliensis</name>
    <dbReference type="NCBI Taxonomy" id="1347392"/>
    <lineage>
        <taxon>Bacteria</taxon>
        <taxon>Bacillati</taxon>
        <taxon>Bacillota</taxon>
        <taxon>Tissierellia</taxon>
        <taxon>Tissierellales</taxon>
        <taxon>Sporanaerobacteraceae</taxon>
        <taxon>Anaerosalibacter</taxon>
    </lineage>
</organism>
<sequence length="89" mass="10107">MEKLKQSLVLNLSNQANTFSCKKIDLSQFNFFAILGLEYLYIDTKKENIPISINIDRSGELSINGLDGDLIDDKNICIYSDKKITKSDE</sequence>
<evidence type="ECO:0000313" key="1">
    <source>
        <dbReference type="EMBL" id="MCR2042853.1"/>
    </source>
</evidence>
<reference evidence="1" key="1">
    <citation type="submission" date="2022-07" db="EMBL/GenBank/DDBJ databases">
        <title>Enhanced cultured diversity of the mouse gut microbiota enables custom-made synthetic communities.</title>
        <authorList>
            <person name="Afrizal A."/>
        </authorList>
    </citation>
    <scope>NUCLEOTIDE SEQUENCE</scope>
    <source>
        <strain evidence="1">DSM 29482</strain>
    </source>
</reference>
<protein>
    <submittedName>
        <fullName evidence="1">Uncharacterized protein</fullName>
    </submittedName>
</protein>
<dbReference type="AlphaFoldDB" id="A0A9X2S3W6"/>
<gene>
    <name evidence="1" type="ORF">NSA23_01855</name>
</gene>
<dbReference type="OrthoDB" id="1708059at2"/>
<keyword evidence="2" id="KW-1185">Reference proteome</keyword>
<dbReference type="RefSeq" id="WP_042681568.1">
    <property type="nucleotide sequence ID" value="NZ_CABKTM010000043.1"/>
</dbReference>
<proteinExistence type="predicted"/>
<dbReference type="Proteomes" id="UP001142078">
    <property type="component" value="Unassembled WGS sequence"/>
</dbReference>
<name>A0A9X2S3W6_9FIRM</name>
<evidence type="ECO:0000313" key="2">
    <source>
        <dbReference type="Proteomes" id="UP001142078"/>
    </source>
</evidence>
<comment type="caution">
    <text evidence="1">The sequence shown here is derived from an EMBL/GenBank/DDBJ whole genome shotgun (WGS) entry which is preliminary data.</text>
</comment>
<accession>A0A9X2S3W6</accession>
<dbReference type="EMBL" id="JANJZL010000001">
    <property type="protein sequence ID" value="MCR2042853.1"/>
    <property type="molecule type" value="Genomic_DNA"/>
</dbReference>